<dbReference type="InterPro" id="IPR002213">
    <property type="entry name" value="UDP_glucos_trans"/>
</dbReference>
<dbReference type="EMBL" id="OX459125">
    <property type="protein sequence ID" value="CAI9116687.1"/>
    <property type="molecule type" value="Genomic_DNA"/>
</dbReference>
<dbReference type="GO" id="GO:0008194">
    <property type="term" value="F:UDP-glycosyltransferase activity"/>
    <property type="evidence" value="ECO:0007669"/>
    <property type="project" value="InterPro"/>
</dbReference>
<sequence>MVAENLKPPHVALLCCPGMGHLIPFMEFAKLLVQNHGITVSFLVITTDASPAQIEFFKCPKIPPEIQIIEIPPADMSNVVSEVTPLVARLCLTVRESLKPINSILAGLNLTALVLDMFTTQAIDVARQLSIPVYCFCTVSASFLAFSLYVPTFDRELEGEYMDRSEPVKVPGGREERVQDLMDPARNRKSDDYKWCLFHFRRLTLVDGILENSWEDLERLSLDAMRNHDFYKTISAPPVYPIGPIIKPPESIFCPGDAKIISWLDDQPPDSVLFVAFGSGGTLTSAQLTELAWGLEMSEQRFILVARKPFDALASAAYFRTKDDANNPLFYLPEGFLERTEKVGLTIPSWGPQAAILGHPSTGAFLSHCGWNSALESLSRGVPILAWPLYAEQRMNATLLVEEVGAALKPDVVVQPGKGNLIGRKEVEKVVRAIMRGEEGNAVRRKAKLLKESAEKAMKSGGSSFDSVSRVVDFWKSQ</sequence>
<dbReference type="PANTHER" id="PTHR48046:SF4">
    <property type="entry name" value="GLYCOSYLTRANSFERASE"/>
    <property type="match status" value="1"/>
</dbReference>
<evidence type="ECO:0000256" key="3">
    <source>
        <dbReference type="ARBA" id="ARBA00022679"/>
    </source>
</evidence>
<evidence type="ECO:0000256" key="1">
    <source>
        <dbReference type="ARBA" id="ARBA00009995"/>
    </source>
</evidence>
<proteinExistence type="inferred from homology"/>
<dbReference type="InterPro" id="IPR035595">
    <property type="entry name" value="UDP_glycos_trans_CS"/>
</dbReference>
<evidence type="ECO:0000256" key="2">
    <source>
        <dbReference type="ARBA" id="ARBA00022676"/>
    </source>
</evidence>
<dbReference type="PANTHER" id="PTHR48046">
    <property type="entry name" value="UDP-GLYCOSYLTRANSFERASE 72E1"/>
    <property type="match status" value="1"/>
</dbReference>
<evidence type="ECO:0000256" key="4">
    <source>
        <dbReference type="RuleBase" id="RU003718"/>
    </source>
</evidence>
<dbReference type="FunFam" id="3.40.50.2000:FF:000056">
    <property type="entry name" value="Glycosyltransferase"/>
    <property type="match status" value="1"/>
</dbReference>
<dbReference type="SUPFAM" id="SSF53756">
    <property type="entry name" value="UDP-Glycosyltransferase/glycogen phosphorylase"/>
    <property type="match status" value="1"/>
</dbReference>
<dbReference type="Proteomes" id="UP001161247">
    <property type="component" value="Chromosome 8"/>
</dbReference>
<keyword evidence="3 4" id="KW-0808">Transferase</keyword>
<evidence type="ECO:0000313" key="6">
    <source>
        <dbReference type="EMBL" id="CAI9116687.1"/>
    </source>
</evidence>
<dbReference type="CDD" id="cd03784">
    <property type="entry name" value="GT1_Gtf-like"/>
    <property type="match status" value="1"/>
</dbReference>
<dbReference type="EC" id="2.4.1.-" evidence="5"/>
<protein>
    <recommendedName>
        <fullName evidence="5">Glycosyltransferase</fullName>
        <ecNumber evidence="5">2.4.1.-</ecNumber>
    </recommendedName>
</protein>
<name>A0AAV1EAG4_OLDCO</name>
<keyword evidence="7" id="KW-1185">Reference proteome</keyword>
<dbReference type="Pfam" id="PF00201">
    <property type="entry name" value="UDPGT"/>
    <property type="match status" value="1"/>
</dbReference>
<evidence type="ECO:0000313" key="7">
    <source>
        <dbReference type="Proteomes" id="UP001161247"/>
    </source>
</evidence>
<reference evidence="6" key="1">
    <citation type="submission" date="2023-03" db="EMBL/GenBank/DDBJ databases">
        <authorList>
            <person name="Julca I."/>
        </authorList>
    </citation>
    <scope>NUCLEOTIDE SEQUENCE</scope>
</reference>
<organism evidence="6 7">
    <name type="scientific">Oldenlandia corymbosa var. corymbosa</name>
    <dbReference type="NCBI Taxonomy" id="529605"/>
    <lineage>
        <taxon>Eukaryota</taxon>
        <taxon>Viridiplantae</taxon>
        <taxon>Streptophyta</taxon>
        <taxon>Embryophyta</taxon>
        <taxon>Tracheophyta</taxon>
        <taxon>Spermatophyta</taxon>
        <taxon>Magnoliopsida</taxon>
        <taxon>eudicotyledons</taxon>
        <taxon>Gunneridae</taxon>
        <taxon>Pentapetalae</taxon>
        <taxon>asterids</taxon>
        <taxon>lamiids</taxon>
        <taxon>Gentianales</taxon>
        <taxon>Rubiaceae</taxon>
        <taxon>Rubioideae</taxon>
        <taxon>Spermacoceae</taxon>
        <taxon>Hedyotis-Oldenlandia complex</taxon>
        <taxon>Oldenlandia</taxon>
    </lineage>
</organism>
<keyword evidence="2 4" id="KW-0328">Glycosyltransferase</keyword>
<comment type="similarity">
    <text evidence="1 4">Belongs to the UDP-glycosyltransferase family.</text>
</comment>
<dbReference type="Gene3D" id="3.40.50.2000">
    <property type="entry name" value="Glycogen Phosphorylase B"/>
    <property type="match status" value="2"/>
</dbReference>
<dbReference type="AlphaFoldDB" id="A0AAV1EAG4"/>
<dbReference type="PROSITE" id="PS00375">
    <property type="entry name" value="UDPGT"/>
    <property type="match status" value="1"/>
</dbReference>
<evidence type="ECO:0000256" key="5">
    <source>
        <dbReference type="RuleBase" id="RU362057"/>
    </source>
</evidence>
<gene>
    <name evidence="6" type="ORF">OLC1_LOCUS22917</name>
</gene>
<accession>A0AAV1EAG4</accession>